<protein>
    <submittedName>
        <fullName evidence="2">Uncharacterized protein</fullName>
    </submittedName>
</protein>
<feature type="transmembrane region" description="Helical" evidence="1">
    <location>
        <begin position="6"/>
        <end position="30"/>
    </location>
</feature>
<evidence type="ECO:0000313" key="2">
    <source>
        <dbReference type="EMBL" id="MPM47940.1"/>
    </source>
</evidence>
<comment type="caution">
    <text evidence="2">The sequence shown here is derived from an EMBL/GenBank/DDBJ whole genome shotgun (WGS) entry which is preliminary data.</text>
</comment>
<name>A0A645A420_9ZZZZ</name>
<accession>A0A645A420</accession>
<reference evidence="2" key="1">
    <citation type="submission" date="2019-08" db="EMBL/GenBank/DDBJ databases">
        <authorList>
            <person name="Kucharzyk K."/>
            <person name="Murdoch R.W."/>
            <person name="Higgins S."/>
            <person name="Loffler F."/>
        </authorList>
    </citation>
    <scope>NUCLEOTIDE SEQUENCE</scope>
</reference>
<keyword evidence="1" id="KW-0472">Membrane</keyword>
<evidence type="ECO:0000256" key="1">
    <source>
        <dbReference type="SAM" id="Phobius"/>
    </source>
</evidence>
<feature type="transmembrane region" description="Helical" evidence="1">
    <location>
        <begin position="42"/>
        <end position="58"/>
    </location>
</feature>
<dbReference type="EMBL" id="VSSQ01011886">
    <property type="protein sequence ID" value="MPM47940.1"/>
    <property type="molecule type" value="Genomic_DNA"/>
</dbReference>
<sequence>MFTQHYLLAIVLGLNFTLIVIFLIVPILFFLEGKKKSQKGNFFICLLLCVICFLIPLYEEIKLIIDDRDFSSWFIASLILCILVYSLGWHKGKKNYYSVQFK</sequence>
<dbReference type="AlphaFoldDB" id="A0A645A420"/>
<keyword evidence="1" id="KW-0812">Transmembrane</keyword>
<proteinExistence type="predicted"/>
<keyword evidence="1" id="KW-1133">Transmembrane helix</keyword>
<gene>
    <name evidence="2" type="ORF">SDC9_94661</name>
</gene>
<organism evidence="2">
    <name type="scientific">bioreactor metagenome</name>
    <dbReference type="NCBI Taxonomy" id="1076179"/>
    <lineage>
        <taxon>unclassified sequences</taxon>
        <taxon>metagenomes</taxon>
        <taxon>ecological metagenomes</taxon>
    </lineage>
</organism>
<feature type="transmembrane region" description="Helical" evidence="1">
    <location>
        <begin position="70"/>
        <end position="88"/>
    </location>
</feature>